<dbReference type="PRINTS" id="PR00064">
    <property type="entry name" value="RIBOSOMALL35"/>
</dbReference>
<sequence>MKMKKKKGAKKRFSITASGKVMRRRGYSSHLKDKKSGSRLRRQAEPQIASAGDSKRLKKLLIS</sequence>
<gene>
    <name evidence="5" type="primary">rpmI</name>
    <name evidence="8" type="ORF">A3F35_02860</name>
</gene>
<dbReference type="Pfam" id="PF01632">
    <property type="entry name" value="Ribosomal_L35p"/>
    <property type="match status" value="1"/>
</dbReference>
<dbReference type="GO" id="GO:1990904">
    <property type="term" value="C:ribonucleoprotein complex"/>
    <property type="evidence" value="ECO:0007669"/>
    <property type="project" value="UniProtKB-KW"/>
</dbReference>
<evidence type="ECO:0000256" key="4">
    <source>
        <dbReference type="ARBA" id="ARBA00071664"/>
    </source>
</evidence>
<keyword evidence="2 5" id="KW-0689">Ribosomal protein</keyword>
<proteinExistence type="inferred from homology"/>
<dbReference type="EMBL" id="MHCZ01000027">
    <property type="protein sequence ID" value="OGY29595.1"/>
    <property type="molecule type" value="Genomic_DNA"/>
</dbReference>
<comment type="caution">
    <text evidence="8">The sequence shown here is derived from an EMBL/GenBank/DDBJ whole genome shotgun (WGS) entry which is preliminary data.</text>
</comment>
<dbReference type="AlphaFoldDB" id="A0A1G1WPD0"/>
<accession>A0A1G1WPD0</accession>
<dbReference type="InterPro" id="IPR001706">
    <property type="entry name" value="Ribosomal_bL35"/>
</dbReference>
<dbReference type="STRING" id="1802603.A3F35_02860"/>
<evidence type="ECO:0000313" key="9">
    <source>
        <dbReference type="Proteomes" id="UP000178068"/>
    </source>
</evidence>
<reference evidence="8 9" key="1">
    <citation type="journal article" date="2016" name="Nat. Commun.">
        <title>Thousands of microbial genomes shed light on interconnected biogeochemical processes in an aquifer system.</title>
        <authorList>
            <person name="Anantharaman K."/>
            <person name="Brown C.T."/>
            <person name="Hug L.A."/>
            <person name="Sharon I."/>
            <person name="Castelle C.J."/>
            <person name="Probst A.J."/>
            <person name="Thomas B.C."/>
            <person name="Singh A."/>
            <person name="Wilkins M.J."/>
            <person name="Karaoz U."/>
            <person name="Brodie E.L."/>
            <person name="Williams K.H."/>
            <person name="Hubbard S.S."/>
            <person name="Banfield J.F."/>
        </authorList>
    </citation>
    <scope>NUCLEOTIDE SEQUENCE [LARGE SCALE GENOMIC DNA]</scope>
</reference>
<feature type="compositionally biased region" description="Basic residues" evidence="7">
    <location>
        <begin position="1"/>
        <end position="13"/>
    </location>
</feature>
<dbReference type="GO" id="GO:0003735">
    <property type="term" value="F:structural constituent of ribosome"/>
    <property type="evidence" value="ECO:0007669"/>
    <property type="project" value="InterPro"/>
</dbReference>
<evidence type="ECO:0000256" key="6">
    <source>
        <dbReference type="RuleBase" id="RU000568"/>
    </source>
</evidence>
<dbReference type="HAMAP" id="MF_00514">
    <property type="entry name" value="Ribosomal_bL35"/>
    <property type="match status" value="1"/>
</dbReference>
<dbReference type="Proteomes" id="UP000178068">
    <property type="component" value="Unassembled WGS sequence"/>
</dbReference>
<feature type="region of interest" description="Disordered" evidence="7">
    <location>
        <begin position="1"/>
        <end position="63"/>
    </location>
</feature>
<dbReference type="GO" id="GO:0005840">
    <property type="term" value="C:ribosome"/>
    <property type="evidence" value="ECO:0007669"/>
    <property type="project" value="UniProtKB-KW"/>
</dbReference>
<evidence type="ECO:0000256" key="7">
    <source>
        <dbReference type="SAM" id="MobiDB-lite"/>
    </source>
</evidence>
<evidence type="ECO:0000256" key="2">
    <source>
        <dbReference type="ARBA" id="ARBA00022980"/>
    </source>
</evidence>
<name>A0A1G1WPD0_9BACT</name>
<protein>
    <recommendedName>
        <fullName evidence="4 5">Large ribosomal subunit protein bL35</fullName>
    </recommendedName>
</protein>
<evidence type="ECO:0000313" key="8">
    <source>
        <dbReference type="EMBL" id="OGY29595.1"/>
    </source>
</evidence>
<keyword evidence="3 5" id="KW-0687">Ribonucleoprotein</keyword>
<dbReference type="InterPro" id="IPR021137">
    <property type="entry name" value="Ribosomal_bL35-like"/>
</dbReference>
<dbReference type="FunFam" id="4.10.410.60:FF:000001">
    <property type="entry name" value="50S ribosomal protein L35"/>
    <property type="match status" value="1"/>
</dbReference>
<dbReference type="Gene3D" id="4.10.410.60">
    <property type="match status" value="1"/>
</dbReference>
<dbReference type="NCBIfam" id="TIGR00001">
    <property type="entry name" value="rpmI_bact"/>
    <property type="match status" value="1"/>
</dbReference>
<evidence type="ECO:0000256" key="1">
    <source>
        <dbReference type="ARBA" id="ARBA00006598"/>
    </source>
</evidence>
<dbReference type="SUPFAM" id="SSF143034">
    <property type="entry name" value="L35p-like"/>
    <property type="match status" value="1"/>
</dbReference>
<dbReference type="InterPro" id="IPR037229">
    <property type="entry name" value="Ribosomal_bL35_sf"/>
</dbReference>
<organism evidence="8 9">
    <name type="scientific">Candidatus Woykebacteria bacterium RIFCSPHIGHO2_12_FULL_45_10</name>
    <dbReference type="NCBI Taxonomy" id="1802603"/>
    <lineage>
        <taxon>Bacteria</taxon>
        <taxon>Candidatus Woykeibacteriota</taxon>
    </lineage>
</organism>
<comment type="similarity">
    <text evidence="1 5 6">Belongs to the bacterial ribosomal protein bL35 family.</text>
</comment>
<dbReference type="GO" id="GO:0006412">
    <property type="term" value="P:translation"/>
    <property type="evidence" value="ECO:0007669"/>
    <property type="project" value="UniProtKB-UniRule"/>
</dbReference>
<evidence type="ECO:0000256" key="5">
    <source>
        <dbReference type="HAMAP-Rule" id="MF_00514"/>
    </source>
</evidence>
<evidence type="ECO:0000256" key="3">
    <source>
        <dbReference type="ARBA" id="ARBA00023274"/>
    </source>
</evidence>